<reference evidence="4" key="1">
    <citation type="journal article" date="2014" name="Int. J. Syst. Evol. Microbiol.">
        <title>Complete genome sequence of Corynebacterium casei LMG S-19264T (=DSM 44701T), isolated from a smear-ripened cheese.</title>
        <authorList>
            <consortium name="US DOE Joint Genome Institute (JGI-PGF)"/>
            <person name="Walter F."/>
            <person name="Albersmeier A."/>
            <person name="Kalinowski J."/>
            <person name="Ruckert C."/>
        </authorList>
    </citation>
    <scope>NUCLEOTIDE SEQUENCE</scope>
    <source>
        <strain evidence="4">JCM 4790</strain>
    </source>
</reference>
<dbReference type="SUPFAM" id="SSF51126">
    <property type="entry name" value="Pectin lyase-like"/>
    <property type="match status" value="2"/>
</dbReference>
<feature type="domain" description="Right handed beta helix" evidence="3">
    <location>
        <begin position="208"/>
        <end position="349"/>
    </location>
</feature>
<keyword evidence="5" id="KW-1185">Reference proteome</keyword>
<feature type="transmembrane region" description="Helical" evidence="1">
    <location>
        <begin position="556"/>
        <end position="576"/>
    </location>
</feature>
<dbReference type="Pfam" id="PF13229">
    <property type="entry name" value="Beta_helix"/>
    <property type="match status" value="1"/>
</dbReference>
<dbReference type="InterPro" id="IPR012334">
    <property type="entry name" value="Pectin_lyas_fold"/>
</dbReference>
<accession>A0A918P153</accession>
<dbReference type="PROSITE" id="PS51318">
    <property type="entry name" value="TAT"/>
    <property type="match status" value="1"/>
</dbReference>
<feature type="signal peptide" evidence="2">
    <location>
        <begin position="1"/>
        <end position="24"/>
    </location>
</feature>
<organism evidence="4 5">
    <name type="scientific">Streptomyces minutiscleroticus</name>
    <dbReference type="NCBI Taxonomy" id="68238"/>
    <lineage>
        <taxon>Bacteria</taxon>
        <taxon>Bacillati</taxon>
        <taxon>Actinomycetota</taxon>
        <taxon>Actinomycetes</taxon>
        <taxon>Kitasatosporales</taxon>
        <taxon>Streptomycetaceae</taxon>
        <taxon>Streptomyces</taxon>
    </lineage>
</organism>
<gene>
    <name evidence="4" type="ORF">GCM10010358_74770</name>
</gene>
<dbReference type="Gene3D" id="2.160.20.10">
    <property type="entry name" value="Single-stranded right-handed beta-helix, Pectin lyase-like"/>
    <property type="match status" value="1"/>
</dbReference>
<evidence type="ECO:0000256" key="1">
    <source>
        <dbReference type="SAM" id="Phobius"/>
    </source>
</evidence>
<dbReference type="InterPro" id="IPR011050">
    <property type="entry name" value="Pectin_lyase_fold/virulence"/>
</dbReference>
<evidence type="ECO:0000313" key="5">
    <source>
        <dbReference type="Proteomes" id="UP000619244"/>
    </source>
</evidence>
<dbReference type="SMART" id="SM00710">
    <property type="entry name" value="PbH1"/>
    <property type="match status" value="7"/>
</dbReference>
<protein>
    <recommendedName>
        <fullName evidence="3">Right handed beta helix domain-containing protein</fullName>
    </recommendedName>
</protein>
<keyword evidence="1" id="KW-1133">Transmembrane helix</keyword>
<dbReference type="EMBL" id="BMVU01000077">
    <property type="protein sequence ID" value="GGY11357.1"/>
    <property type="molecule type" value="Genomic_DNA"/>
</dbReference>
<feature type="chain" id="PRO_5039622146" description="Right handed beta helix domain-containing protein" evidence="2">
    <location>
        <begin position="25"/>
        <end position="597"/>
    </location>
</feature>
<dbReference type="InterPro" id="IPR006311">
    <property type="entry name" value="TAT_signal"/>
</dbReference>
<dbReference type="AlphaFoldDB" id="A0A918P153"/>
<evidence type="ECO:0000259" key="3">
    <source>
        <dbReference type="Pfam" id="PF13229"/>
    </source>
</evidence>
<keyword evidence="2" id="KW-0732">Signal</keyword>
<dbReference type="InterPro" id="IPR006626">
    <property type="entry name" value="PbH1"/>
</dbReference>
<dbReference type="RefSeq" id="WP_190194734.1">
    <property type="nucleotide sequence ID" value="NZ_BMVU01000077.1"/>
</dbReference>
<dbReference type="InterPro" id="IPR039448">
    <property type="entry name" value="Beta_helix"/>
</dbReference>
<dbReference type="Proteomes" id="UP000619244">
    <property type="component" value="Unassembled WGS sequence"/>
</dbReference>
<proteinExistence type="predicted"/>
<name>A0A918P153_9ACTN</name>
<sequence length="597" mass="61020">MTHLRRVTAAAAALAAALASGVLAAPSAGAAGDPDVAAWQRSGRPDRLVVVRPHAVGLVEKGKVVRRLVPPGGVMPLSWLATRTGKQWVAYDAHDRSTVRIGAAVLLAPDTIVRVDERTRTVLMSAGRSAASGTWIKGSRAALDIQGVTLSSVGADGTRPAPADAPGRPYVAMGTKGRLDIRDSTVEGLGRGGDTARSGVTWGRLSTGSVTGSTFDGNLTGIRLAGSSGVTLKDVSVTRSAQDGVVLKDDALTTVSGLTAQSNGRRGVSLDGGPDSRTLTGVVTRGNGGAGLRAVAQRGLRLESPASQGDRSGIELVRCARCTVQEPTVQGPERNALRVDGAGSHVTVRRPVLSGDGRGTGVRLEPGIEGARVTGGSVGGFSHGVVVRGSHTRVMGVSLAGNRTGVAVGGRAGDVELKGLLVVGGHTGVTAARGTHGVVLSGIRINGATSKGLVSASPGLRAVGGAVSGATTSVVLRAEAELKGLAIDETHRGVHLSESVRATGRDLDVLADRRGIQTDRGARLDLTDSRVRAPRALTGDGQVERHGQTEISLPPVPWLGVAALGALLLAVLLQTVHQVRHRRTPRPKVAAHVRNTV</sequence>
<comment type="caution">
    <text evidence="4">The sequence shown here is derived from an EMBL/GenBank/DDBJ whole genome shotgun (WGS) entry which is preliminary data.</text>
</comment>
<keyword evidence="1" id="KW-0472">Membrane</keyword>
<evidence type="ECO:0000313" key="4">
    <source>
        <dbReference type="EMBL" id="GGY11357.1"/>
    </source>
</evidence>
<evidence type="ECO:0000256" key="2">
    <source>
        <dbReference type="SAM" id="SignalP"/>
    </source>
</evidence>
<keyword evidence="1" id="KW-0812">Transmembrane</keyword>
<reference evidence="4" key="2">
    <citation type="submission" date="2020-09" db="EMBL/GenBank/DDBJ databases">
        <authorList>
            <person name="Sun Q."/>
            <person name="Ohkuma M."/>
        </authorList>
    </citation>
    <scope>NUCLEOTIDE SEQUENCE</scope>
    <source>
        <strain evidence="4">JCM 4790</strain>
    </source>
</reference>